<keyword evidence="2" id="KW-1185">Reference proteome</keyword>
<protein>
    <submittedName>
        <fullName evidence="1">Uncharacterized protein</fullName>
    </submittedName>
</protein>
<reference evidence="1" key="1">
    <citation type="submission" date="2021-03" db="EMBL/GenBank/DDBJ databases">
        <title>Draft genome sequence of rust myrtle Austropuccinia psidii MF-1, a brazilian biotype.</title>
        <authorList>
            <person name="Quecine M.C."/>
            <person name="Pachon D.M.R."/>
            <person name="Bonatelli M.L."/>
            <person name="Correr F.H."/>
            <person name="Franceschini L.M."/>
            <person name="Leite T.F."/>
            <person name="Margarido G.R.A."/>
            <person name="Almeida C.A."/>
            <person name="Ferrarezi J.A."/>
            <person name="Labate C.A."/>
        </authorList>
    </citation>
    <scope>NUCLEOTIDE SEQUENCE</scope>
    <source>
        <strain evidence="1">MF-1</strain>
    </source>
</reference>
<proteinExistence type="predicted"/>
<comment type="caution">
    <text evidence="1">The sequence shown here is derived from an EMBL/GenBank/DDBJ whole genome shotgun (WGS) entry which is preliminary data.</text>
</comment>
<gene>
    <name evidence="1" type="ORF">O181_043337</name>
</gene>
<accession>A0A9Q3HGQ6</accession>
<dbReference type="EMBL" id="AVOT02017491">
    <property type="protein sequence ID" value="MBW0503622.1"/>
    <property type="molecule type" value="Genomic_DNA"/>
</dbReference>
<organism evidence="1 2">
    <name type="scientific">Austropuccinia psidii MF-1</name>
    <dbReference type="NCBI Taxonomy" id="1389203"/>
    <lineage>
        <taxon>Eukaryota</taxon>
        <taxon>Fungi</taxon>
        <taxon>Dikarya</taxon>
        <taxon>Basidiomycota</taxon>
        <taxon>Pucciniomycotina</taxon>
        <taxon>Pucciniomycetes</taxon>
        <taxon>Pucciniales</taxon>
        <taxon>Sphaerophragmiaceae</taxon>
        <taxon>Austropuccinia</taxon>
    </lineage>
</organism>
<evidence type="ECO:0000313" key="2">
    <source>
        <dbReference type="Proteomes" id="UP000765509"/>
    </source>
</evidence>
<evidence type="ECO:0000313" key="1">
    <source>
        <dbReference type="EMBL" id="MBW0503622.1"/>
    </source>
</evidence>
<name>A0A9Q3HGQ6_9BASI</name>
<dbReference type="Proteomes" id="UP000765509">
    <property type="component" value="Unassembled WGS sequence"/>
</dbReference>
<sequence>MSEKEFVRHFAKEEEKFTKKILEKSNPPPKQQEPIVIKDHKVENKATIAQIEEWENWKPPQISPSNENFQTNFGLRQKRQKDVSQESKSLT</sequence>
<dbReference type="AlphaFoldDB" id="A0A9Q3HGQ6"/>